<evidence type="ECO:0000256" key="7">
    <source>
        <dbReference type="ARBA" id="ARBA00049556"/>
    </source>
</evidence>
<comment type="pathway">
    <text evidence="1">Lipid metabolism; fatty acid beta-oxidation.</text>
</comment>
<keyword evidence="12" id="KW-1185">Reference proteome</keyword>
<dbReference type="PANTHER" id="PTHR43561:SF3">
    <property type="entry name" value="HYDROXYACYL-COENZYME A DEHYDROGENASE, MITOCHONDRIAL"/>
    <property type="match status" value="1"/>
</dbReference>
<dbReference type="Gene3D" id="1.10.1040.10">
    <property type="entry name" value="N-(1-d-carboxylethyl)-l-norvaline Dehydrogenase, domain 2"/>
    <property type="match status" value="1"/>
</dbReference>
<dbReference type="SUPFAM" id="SSF48179">
    <property type="entry name" value="6-phosphogluconate dehydrogenase C-terminal domain-like"/>
    <property type="match status" value="1"/>
</dbReference>
<dbReference type="PATRIC" id="fig|1423750.3.peg.1048"/>
<dbReference type="GO" id="GO:0070403">
    <property type="term" value="F:NAD+ binding"/>
    <property type="evidence" value="ECO:0007669"/>
    <property type="project" value="InterPro"/>
</dbReference>
<dbReference type="InterPro" id="IPR036291">
    <property type="entry name" value="NAD(P)-bd_dom_sf"/>
</dbReference>
<feature type="site" description="Important for catalytic activity" evidence="8">
    <location>
        <position position="172"/>
    </location>
</feature>
<dbReference type="Gene3D" id="3.40.50.720">
    <property type="entry name" value="NAD(P)-binding Rossmann-like Domain"/>
    <property type="match status" value="1"/>
</dbReference>
<dbReference type="GeneID" id="98319049"/>
<gene>
    <name evidence="11" type="ORF">FC89_GL001024</name>
</gene>
<proteinExistence type="predicted"/>
<evidence type="ECO:0000256" key="3">
    <source>
        <dbReference type="ARBA" id="ARBA00022832"/>
    </source>
</evidence>
<keyword evidence="4" id="KW-0560">Oxidoreductase</keyword>
<dbReference type="EMBL" id="AZGB01000016">
    <property type="protein sequence ID" value="KRM06156.1"/>
    <property type="molecule type" value="Genomic_DNA"/>
</dbReference>
<comment type="catalytic activity">
    <reaction evidence="7">
        <text>a (3S)-3-hydroxyacyl-CoA + NAD(+) = a 3-oxoacyl-CoA + NADH + H(+)</text>
        <dbReference type="Rhea" id="RHEA:22432"/>
        <dbReference type="ChEBI" id="CHEBI:15378"/>
        <dbReference type="ChEBI" id="CHEBI:57318"/>
        <dbReference type="ChEBI" id="CHEBI:57540"/>
        <dbReference type="ChEBI" id="CHEBI:57945"/>
        <dbReference type="ChEBI" id="CHEBI:90726"/>
        <dbReference type="EC" id="1.1.1.35"/>
    </reaction>
</comment>
<feature type="domain" description="3-hydroxyacyl-CoA dehydrogenase NAD binding" evidence="10">
    <location>
        <begin position="4"/>
        <end position="76"/>
    </location>
</feature>
<keyword evidence="3" id="KW-0276">Fatty acid metabolism</keyword>
<evidence type="ECO:0000259" key="9">
    <source>
        <dbReference type="Pfam" id="PF00725"/>
    </source>
</evidence>
<dbReference type="RefSeq" id="WP_057871770.1">
    <property type="nucleotide sequence ID" value="NZ_AZGB01000016.1"/>
</dbReference>
<dbReference type="SUPFAM" id="SSF51735">
    <property type="entry name" value="NAD(P)-binding Rossmann-fold domains"/>
    <property type="match status" value="1"/>
</dbReference>
<dbReference type="AlphaFoldDB" id="A0A0R1VWW5"/>
<dbReference type="InterPro" id="IPR022694">
    <property type="entry name" value="3-OHacyl-CoA_DH"/>
</dbReference>
<dbReference type="NCBIfam" id="NF006143">
    <property type="entry name" value="PRK08293.1"/>
    <property type="match status" value="1"/>
</dbReference>
<dbReference type="GO" id="GO:0006635">
    <property type="term" value="P:fatty acid beta-oxidation"/>
    <property type="evidence" value="ECO:0007669"/>
    <property type="project" value="TreeGrafter"/>
</dbReference>
<evidence type="ECO:0000256" key="5">
    <source>
        <dbReference type="ARBA" id="ARBA00023027"/>
    </source>
</evidence>
<dbReference type="Proteomes" id="UP000051451">
    <property type="component" value="Unassembled WGS sequence"/>
</dbReference>
<keyword evidence="6" id="KW-0443">Lipid metabolism</keyword>
<keyword evidence="5" id="KW-0520">NAD</keyword>
<evidence type="ECO:0000256" key="8">
    <source>
        <dbReference type="PIRSR" id="PIRSR000105-1"/>
    </source>
</evidence>
<dbReference type="PANTHER" id="PTHR43561">
    <property type="match status" value="1"/>
</dbReference>
<feature type="domain" description="3-hydroxyacyl-CoA dehydrogenase NAD binding" evidence="10">
    <location>
        <begin position="97"/>
        <end position="214"/>
    </location>
</feature>
<evidence type="ECO:0000259" key="10">
    <source>
        <dbReference type="Pfam" id="PF02737"/>
    </source>
</evidence>
<dbReference type="Pfam" id="PF02737">
    <property type="entry name" value="3HCDH_N"/>
    <property type="match status" value="2"/>
</dbReference>
<comment type="caution">
    <text evidence="11">The sequence shown here is derived from an EMBL/GenBank/DDBJ whole genome shotgun (WGS) entry which is preliminary data.</text>
</comment>
<evidence type="ECO:0000256" key="4">
    <source>
        <dbReference type="ARBA" id="ARBA00023002"/>
    </source>
</evidence>
<comment type="pathway">
    <text evidence="2">Lipid metabolism; butanoate metabolism.</text>
</comment>
<organism evidence="11 12">
    <name type="scientific">Liquorilactobacillus ghanensis DSM 18630</name>
    <dbReference type="NCBI Taxonomy" id="1423750"/>
    <lineage>
        <taxon>Bacteria</taxon>
        <taxon>Bacillati</taxon>
        <taxon>Bacillota</taxon>
        <taxon>Bacilli</taxon>
        <taxon>Lactobacillales</taxon>
        <taxon>Lactobacillaceae</taxon>
        <taxon>Liquorilactobacillus</taxon>
    </lineage>
</organism>
<dbReference type="InterPro" id="IPR006176">
    <property type="entry name" value="3-OHacyl-CoA_DH_NAD-bd"/>
</dbReference>
<dbReference type="InterPro" id="IPR008927">
    <property type="entry name" value="6-PGluconate_DH-like_C_sf"/>
</dbReference>
<dbReference type="STRING" id="1423750.FC89_GL001024"/>
<dbReference type="PIRSF" id="PIRSF000105">
    <property type="entry name" value="HCDH"/>
    <property type="match status" value="1"/>
</dbReference>
<dbReference type="OrthoDB" id="9771883at2"/>
<protein>
    <submittedName>
        <fullName evidence="11">3-hydroxybutyryl-CoA dehydrogenase</fullName>
    </submittedName>
</protein>
<sequence>MFNNVTIAGSGTLGSQIAFQTAFKGFDVVIYDIGDKVLENAKQEIADLSERYIQEIKNSEEHYQAAIKDVSYNANLLPNIKQVFNSSTNEQIGRVFSAGKRIKYSKDLAEAVVDADLVIEAIPENVKIKTDFYTQLGQVAPEKTIFATNSSTLLPSKFAEVTGRPEKFLALHFANEIWHNNTAEIMGHAGTSQDIYDQVVDFAKEIGMIPIKVKKEQAGYILNSILVPLLDAAQQLYADQVGDPETIDKTWMLATGSPQGPFGTLDVVGIRTAYNIVQNYAVTTGEERYKRVAKLLKEDFIDQGKLGVSTGEGFYKYPHPRYQEPDFLK</sequence>
<evidence type="ECO:0000313" key="12">
    <source>
        <dbReference type="Proteomes" id="UP000051451"/>
    </source>
</evidence>
<feature type="domain" description="3-hydroxyacyl-CoA dehydrogenase C-terminal" evidence="9">
    <location>
        <begin position="219"/>
        <end position="317"/>
    </location>
</feature>
<reference evidence="11 12" key="1">
    <citation type="journal article" date="2015" name="Genome Announc.">
        <title>Expanding the biotechnology potential of lactobacilli through comparative genomics of 213 strains and associated genera.</title>
        <authorList>
            <person name="Sun Z."/>
            <person name="Harris H.M."/>
            <person name="McCann A."/>
            <person name="Guo C."/>
            <person name="Argimon S."/>
            <person name="Zhang W."/>
            <person name="Yang X."/>
            <person name="Jeffery I.B."/>
            <person name="Cooney J.C."/>
            <person name="Kagawa T.F."/>
            <person name="Liu W."/>
            <person name="Song Y."/>
            <person name="Salvetti E."/>
            <person name="Wrobel A."/>
            <person name="Rasinkangas P."/>
            <person name="Parkhill J."/>
            <person name="Rea M.C."/>
            <person name="O'Sullivan O."/>
            <person name="Ritari J."/>
            <person name="Douillard F.P."/>
            <person name="Paul Ross R."/>
            <person name="Yang R."/>
            <person name="Briner A.E."/>
            <person name="Felis G.E."/>
            <person name="de Vos W.M."/>
            <person name="Barrangou R."/>
            <person name="Klaenhammer T.R."/>
            <person name="Caufield P.W."/>
            <person name="Cui Y."/>
            <person name="Zhang H."/>
            <person name="O'Toole P.W."/>
        </authorList>
    </citation>
    <scope>NUCLEOTIDE SEQUENCE [LARGE SCALE GENOMIC DNA]</scope>
    <source>
        <strain evidence="11 12">DSM 18630</strain>
    </source>
</reference>
<evidence type="ECO:0000256" key="1">
    <source>
        <dbReference type="ARBA" id="ARBA00005005"/>
    </source>
</evidence>
<evidence type="ECO:0000256" key="6">
    <source>
        <dbReference type="ARBA" id="ARBA00023098"/>
    </source>
</evidence>
<dbReference type="InterPro" id="IPR013328">
    <property type="entry name" value="6PGD_dom2"/>
</dbReference>
<name>A0A0R1VWW5_9LACO</name>
<evidence type="ECO:0000256" key="2">
    <source>
        <dbReference type="ARBA" id="ARBA00005086"/>
    </source>
</evidence>
<dbReference type="Pfam" id="PF00725">
    <property type="entry name" value="3HCDH"/>
    <property type="match status" value="1"/>
</dbReference>
<dbReference type="InterPro" id="IPR052242">
    <property type="entry name" value="Mito_3-hydroxyacyl-CoA_DH"/>
</dbReference>
<evidence type="ECO:0000313" key="11">
    <source>
        <dbReference type="EMBL" id="KRM06156.1"/>
    </source>
</evidence>
<dbReference type="InterPro" id="IPR006108">
    <property type="entry name" value="3HC_DH_C"/>
</dbReference>
<dbReference type="GO" id="GO:0003857">
    <property type="term" value="F:(3S)-3-hydroxyacyl-CoA dehydrogenase (NAD+) activity"/>
    <property type="evidence" value="ECO:0007669"/>
    <property type="project" value="UniProtKB-EC"/>
</dbReference>
<accession>A0A0R1VWW5</accession>